<protein>
    <submittedName>
        <fullName evidence="1">Uncharacterized protein</fullName>
    </submittedName>
</protein>
<comment type="caution">
    <text evidence="1">The sequence shown here is derived from an EMBL/GenBank/DDBJ whole genome shotgun (WGS) entry which is preliminary data.</text>
</comment>
<accession>A0A841LT42</accession>
<proteinExistence type="predicted"/>
<evidence type="ECO:0000313" key="1">
    <source>
        <dbReference type="EMBL" id="MBB6261273.1"/>
    </source>
</evidence>
<dbReference type="RefSeq" id="WP_210307081.1">
    <property type="nucleotide sequence ID" value="NZ_JACIIU010000007.1"/>
</dbReference>
<dbReference type="Proteomes" id="UP000555393">
    <property type="component" value="Unassembled WGS sequence"/>
</dbReference>
<gene>
    <name evidence="1" type="ORF">FHS77_001824</name>
</gene>
<dbReference type="AlphaFoldDB" id="A0A841LT42"/>
<dbReference type="EMBL" id="JACIIU010000007">
    <property type="protein sequence ID" value="MBB6261273.1"/>
    <property type="molecule type" value="Genomic_DNA"/>
</dbReference>
<reference evidence="1 2" key="1">
    <citation type="submission" date="2020-08" db="EMBL/GenBank/DDBJ databases">
        <title>Genomic Encyclopedia of Type Strains, Phase IV (KMG-IV): sequencing the most valuable type-strain genomes for metagenomic binning, comparative biology and taxonomic classification.</title>
        <authorList>
            <person name="Goeker M."/>
        </authorList>
    </citation>
    <scope>NUCLEOTIDE SEQUENCE [LARGE SCALE GENOMIC DNA]</scope>
    <source>
        <strain evidence="1 2">DSM 22336</strain>
    </source>
</reference>
<evidence type="ECO:0000313" key="2">
    <source>
        <dbReference type="Proteomes" id="UP000555393"/>
    </source>
</evidence>
<sequence length="145" mass="17169">MTVDQNAQMMFQKIEYSTLNARQKENFNFQKISGILADYGYNCLRLSDDWQGADFIACHIDGDRFFKIQLKGRLTLQKKYIAKDVYIAFFDKGDCYIYPHDLVMDATLANDRIMDSDSWRHHDSYSWPTIPRWAKDLLKEYKVSQ</sequence>
<keyword evidence="2" id="KW-1185">Reference proteome</keyword>
<organism evidence="1 2">
    <name type="scientific">Paenochrobactrum gallinarii</name>
    <dbReference type="NCBI Taxonomy" id="643673"/>
    <lineage>
        <taxon>Bacteria</taxon>
        <taxon>Pseudomonadati</taxon>
        <taxon>Pseudomonadota</taxon>
        <taxon>Alphaproteobacteria</taxon>
        <taxon>Hyphomicrobiales</taxon>
        <taxon>Brucellaceae</taxon>
        <taxon>Paenochrobactrum</taxon>
    </lineage>
</organism>
<name>A0A841LT42_9HYPH</name>